<proteinExistence type="predicted"/>
<dbReference type="InterPro" id="IPR011009">
    <property type="entry name" value="Kinase-like_dom_sf"/>
</dbReference>
<keyword evidence="5 11" id="KW-0418">Kinase</keyword>
<sequence length="582" mass="61384">MGRGRARQPGPAGLAAPAARQPGGRAGVAAGPANRAETALHSGWYVGIVACMPRTIDEGRYELLEELGRGGMGVVWRARDTVLRREVAIKEVSPPRGLDGTQTERMYARTMREAQSAALLDHPGIVTVHDVVNEDGRPWIVMRLVPAPALDAVVRRDGPLAPDRVARIGLDLLGALRAAHAKGVVHRDVKPANVLLTEERAVLTDFGVATIAGDEALTQTGAIVGSPAYLSPEQARREDATAASDLWSLGATLYAAVEGRRPYDRPDIYALMGALLQDDPDPTVGAGALEPVLHGLLRRDPRDRLGYDETERLLRAAAVPQGAHAPPQPNPEPRRLDATMGEGGAETMPPGNAPPPPRPAPMPVPGPSPHPAPAPPPRPRRRWELIVPAGIFAVALVAAAVVLAVFVDGGGNGPGGTPSTRTPPSGASGPGVPAGYRAYRGSAFVAAVPKDWTADESGEDVTFRAPGKDATQGVAVQRVNTGLLGTDPGDALASAAQGFDDKGTGYTDYHQVYFNRKVPYHGDNAAEIEFTFTQNGTPSRARVRVFRFDGALYQVLAAADQAHWNATVPAYTTLLNTFRAPG</sequence>
<evidence type="ECO:0000256" key="6">
    <source>
        <dbReference type="ARBA" id="ARBA00022840"/>
    </source>
</evidence>
<keyword evidence="3" id="KW-0808">Transferase</keyword>
<keyword evidence="4 7" id="KW-0547">Nucleotide-binding</keyword>
<gene>
    <name evidence="11" type="ORF">F8568_033625</name>
</gene>
<dbReference type="InterPro" id="IPR017441">
    <property type="entry name" value="Protein_kinase_ATP_BS"/>
</dbReference>
<dbReference type="PROSITE" id="PS00107">
    <property type="entry name" value="PROTEIN_KINASE_ATP"/>
    <property type="match status" value="1"/>
</dbReference>
<dbReference type="Proteomes" id="UP000462055">
    <property type="component" value="Unassembled WGS sequence"/>
</dbReference>
<feature type="domain" description="Protein kinase" evidence="10">
    <location>
        <begin position="61"/>
        <end position="314"/>
    </location>
</feature>
<dbReference type="CDD" id="cd14014">
    <property type="entry name" value="STKc_PknB_like"/>
    <property type="match status" value="1"/>
</dbReference>
<dbReference type="PROSITE" id="PS50011">
    <property type="entry name" value="PROTEIN_KINASE_DOM"/>
    <property type="match status" value="1"/>
</dbReference>
<evidence type="ECO:0000256" key="3">
    <source>
        <dbReference type="ARBA" id="ARBA00022679"/>
    </source>
</evidence>
<dbReference type="Pfam" id="PF00069">
    <property type="entry name" value="Pkinase"/>
    <property type="match status" value="1"/>
</dbReference>
<evidence type="ECO:0000256" key="2">
    <source>
        <dbReference type="ARBA" id="ARBA00022527"/>
    </source>
</evidence>
<feature type="compositionally biased region" description="Low complexity" evidence="8">
    <location>
        <begin position="7"/>
        <end position="30"/>
    </location>
</feature>
<evidence type="ECO:0000256" key="8">
    <source>
        <dbReference type="SAM" id="MobiDB-lite"/>
    </source>
</evidence>
<name>A0A6I4MJW9_9ACTN</name>
<feature type="transmembrane region" description="Helical" evidence="9">
    <location>
        <begin position="385"/>
        <end position="407"/>
    </location>
</feature>
<feature type="region of interest" description="Disordered" evidence="8">
    <location>
        <begin position="1"/>
        <end position="30"/>
    </location>
</feature>
<comment type="caution">
    <text evidence="11">The sequence shown here is derived from an EMBL/GenBank/DDBJ whole genome shotgun (WGS) entry which is preliminary data.</text>
</comment>
<evidence type="ECO:0000256" key="1">
    <source>
        <dbReference type="ARBA" id="ARBA00012513"/>
    </source>
</evidence>
<keyword evidence="12" id="KW-1185">Reference proteome</keyword>
<organism evidence="11 12">
    <name type="scientific">Actinomadura physcomitrii</name>
    <dbReference type="NCBI Taxonomy" id="2650748"/>
    <lineage>
        <taxon>Bacteria</taxon>
        <taxon>Bacillati</taxon>
        <taxon>Actinomycetota</taxon>
        <taxon>Actinomycetes</taxon>
        <taxon>Streptosporangiales</taxon>
        <taxon>Thermomonosporaceae</taxon>
        <taxon>Actinomadura</taxon>
    </lineage>
</organism>
<dbReference type="PANTHER" id="PTHR43289">
    <property type="entry name" value="MITOGEN-ACTIVATED PROTEIN KINASE KINASE KINASE 20-RELATED"/>
    <property type="match status" value="1"/>
</dbReference>
<dbReference type="Gene3D" id="3.30.200.20">
    <property type="entry name" value="Phosphorylase Kinase, domain 1"/>
    <property type="match status" value="1"/>
</dbReference>
<dbReference type="AlphaFoldDB" id="A0A6I4MJW9"/>
<dbReference type="EC" id="2.7.11.1" evidence="1"/>
<dbReference type="Gene3D" id="3.40.1000.10">
    <property type="entry name" value="Mog1/PsbP, alpha/beta/alpha sandwich"/>
    <property type="match status" value="1"/>
</dbReference>
<evidence type="ECO:0000256" key="5">
    <source>
        <dbReference type="ARBA" id="ARBA00022777"/>
    </source>
</evidence>
<keyword evidence="9" id="KW-0472">Membrane</keyword>
<keyword evidence="6 7" id="KW-0067">ATP-binding</keyword>
<dbReference type="SUPFAM" id="SSF56112">
    <property type="entry name" value="Protein kinase-like (PK-like)"/>
    <property type="match status" value="1"/>
</dbReference>
<keyword evidence="9" id="KW-1133">Transmembrane helix</keyword>
<keyword evidence="9" id="KW-0812">Transmembrane</keyword>
<dbReference type="EMBL" id="WBMS02000035">
    <property type="protein sequence ID" value="MWA05220.1"/>
    <property type="molecule type" value="Genomic_DNA"/>
</dbReference>
<dbReference type="PROSITE" id="PS00108">
    <property type="entry name" value="PROTEIN_KINASE_ST"/>
    <property type="match status" value="1"/>
</dbReference>
<dbReference type="GO" id="GO:0005524">
    <property type="term" value="F:ATP binding"/>
    <property type="evidence" value="ECO:0007669"/>
    <property type="project" value="UniProtKB-UniRule"/>
</dbReference>
<dbReference type="GO" id="GO:0004674">
    <property type="term" value="F:protein serine/threonine kinase activity"/>
    <property type="evidence" value="ECO:0007669"/>
    <property type="project" value="UniProtKB-KW"/>
</dbReference>
<dbReference type="SMART" id="SM00220">
    <property type="entry name" value="S_TKc"/>
    <property type="match status" value="1"/>
</dbReference>
<evidence type="ECO:0000256" key="4">
    <source>
        <dbReference type="ARBA" id="ARBA00022741"/>
    </source>
</evidence>
<evidence type="ECO:0000313" key="12">
    <source>
        <dbReference type="Proteomes" id="UP000462055"/>
    </source>
</evidence>
<dbReference type="Gene3D" id="1.10.510.10">
    <property type="entry name" value="Transferase(Phosphotransferase) domain 1"/>
    <property type="match status" value="1"/>
</dbReference>
<feature type="region of interest" description="Disordered" evidence="8">
    <location>
        <begin position="317"/>
        <end position="378"/>
    </location>
</feature>
<dbReference type="InterPro" id="IPR008271">
    <property type="entry name" value="Ser/Thr_kinase_AS"/>
</dbReference>
<evidence type="ECO:0000256" key="9">
    <source>
        <dbReference type="SAM" id="Phobius"/>
    </source>
</evidence>
<evidence type="ECO:0000259" key="10">
    <source>
        <dbReference type="PROSITE" id="PS50011"/>
    </source>
</evidence>
<accession>A0A6I4MJW9</accession>
<reference evidence="11" key="1">
    <citation type="submission" date="2019-12" db="EMBL/GenBank/DDBJ databases">
        <title>Actinomadura physcomitrii sp. nov., a novel actinomycete isolated from moss [Physcomitrium sphaericum (Ludw) Fuernr].</title>
        <authorList>
            <person name="Zhuang X."/>
        </authorList>
    </citation>
    <scope>NUCLEOTIDE SEQUENCE [LARGE SCALE GENOMIC DNA]</scope>
    <source>
        <strain evidence="11">LD22</strain>
    </source>
</reference>
<feature type="binding site" evidence="7">
    <location>
        <position position="90"/>
    </location>
    <ligand>
        <name>ATP</name>
        <dbReference type="ChEBI" id="CHEBI:30616"/>
    </ligand>
</feature>
<evidence type="ECO:0000313" key="11">
    <source>
        <dbReference type="EMBL" id="MWA05220.1"/>
    </source>
</evidence>
<dbReference type="InterPro" id="IPR000719">
    <property type="entry name" value="Prot_kinase_dom"/>
</dbReference>
<protein>
    <recommendedName>
        <fullName evidence="1">non-specific serine/threonine protein kinase</fullName>
        <ecNumber evidence="1">2.7.11.1</ecNumber>
    </recommendedName>
</protein>
<dbReference type="PANTHER" id="PTHR43289:SF6">
    <property type="entry name" value="SERINE_THREONINE-PROTEIN KINASE NEKL-3"/>
    <property type="match status" value="1"/>
</dbReference>
<feature type="compositionally biased region" description="Pro residues" evidence="8">
    <location>
        <begin position="351"/>
        <end position="377"/>
    </location>
</feature>
<keyword evidence="2" id="KW-0723">Serine/threonine-protein kinase</keyword>
<evidence type="ECO:0000256" key="7">
    <source>
        <dbReference type="PROSITE-ProRule" id="PRU10141"/>
    </source>
</evidence>